<dbReference type="CDD" id="cd00082">
    <property type="entry name" value="HisKA"/>
    <property type="match status" value="1"/>
</dbReference>
<reference evidence="29 30" key="1">
    <citation type="journal article" date="2015" name="Stand. Genomic Sci.">
        <title>Genomic Encyclopedia of Bacterial and Archaeal Type Strains, Phase III: the genomes of soil and plant-associated and newly described type strains.</title>
        <authorList>
            <person name="Whitman W.B."/>
            <person name="Woyke T."/>
            <person name="Klenk H.P."/>
            <person name="Zhou Y."/>
            <person name="Lilburn T.G."/>
            <person name="Beck B.J."/>
            <person name="De Vos P."/>
            <person name="Vandamme P."/>
            <person name="Eisen J.A."/>
            <person name="Garrity G."/>
            <person name="Hugenholtz P."/>
            <person name="Kyrpides N.C."/>
        </authorList>
    </citation>
    <scope>NUCLEOTIDE SEQUENCE [LARGE SCALE GENOMIC DNA]</scope>
    <source>
        <strain evidence="29 30">CGMCC 1.10685</strain>
    </source>
</reference>
<dbReference type="Gene3D" id="3.30.565.10">
    <property type="entry name" value="Histidine kinase-like ATPase, C-terminal domain"/>
    <property type="match status" value="1"/>
</dbReference>
<evidence type="ECO:0000256" key="9">
    <source>
        <dbReference type="ARBA" id="ARBA00022741"/>
    </source>
</evidence>
<organism evidence="29 30">
    <name type="scientific">Pseudoduganella flava</name>
    <dbReference type="NCBI Taxonomy" id="871742"/>
    <lineage>
        <taxon>Bacteria</taxon>
        <taxon>Pseudomonadati</taxon>
        <taxon>Pseudomonadota</taxon>
        <taxon>Betaproteobacteria</taxon>
        <taxon>Burkholderiales</taxon>
        <taxon>Oxalobacteraceae</taxon>
        <taxon>Telluria group</taxon>
        <taxon>Pseudoduganella</taxon>
    </lineage>
</organism>
<evidence type="ECO:0000256" key="3">
    <source>
        <dbReference type="ARBA" id="ARBA00012438"/>
    </source>
</evidence>
<dbReference type="InterPro" id="IPR036890">
    <property type="entry name" value="HATPase_C_sf"/>
</dbReference>
<dbReference type="SUPFAM" id="SSF55785">
    <property type="entry name" value="PYP-like sensor domain (PAS domain)"/>
    <property type="match status" value="1"/>
</dbReference>
<keyword evidence="13" id="KW-0902">Two-component regulatory system</keyword>
<dbReference type="Pfam" id="PF00072">
    <property type="entry name" value="Response_reg"/>
    <property type="match status" value="1"/>
</dbReference>
<dbReference type="Gene3D" id="3.30.450.350">
    <property type="entry name" value="CHASE domain"/>
    <property type="match status" value="1"/>
</dbReference>
<dbReference type="FunFam" id="3.30.565.10:FF:000010">
    <property type="entry name" value="Sensor histidine kinase RcsC"/>
    <property type="match status" value="1"/>
</dbReference>
<comment type="subunit">
    <text evidence="17">At low DSF concentrations, interacts with RpfF.</text>
</comment>
<evidence type="ECO:0000313" key="28">
    <source>
        <dbReference type="EMBL" id="QGZ38473.1"/>
    </source>
</evidence>
<dbReference type="EC" id="2.7.13.3" evidence="3"/>
<keyword evidence="15 22" id="KW-0472">Membrane</keyword>
<dbReference type="NCBIfam" id="TIGR00229">
    <property type="entry name" value="sensory_box"/>
    <property type="match status" value="1"/>
</dbReference>
<name>A0A562PZY8_9BURK</name>
<dbReference type="PROSITE" id="PS50110">
    <property type="entry name" value="RESPONSE_REGULATORY"/>
    <property type="match status" value="1"/>
</dbReference>
<keyword evidence="12 22" id="KW-1133">Transmembrane helix</keyword>
<feature type="domain" description="CHASE" evidence="26">
    <location>
        <begin position="80"/>
        <end position="254"/>
    </location>
</feature>
<evidence type="ECO:0000313" key="30">
    <source>
        <dbReference type="Proteomes" id="UP000315112"/>
    </source>
</evidence>
<evidence type="ECO:0000256" key="10">
    <source>
        <dbReference type="ARBA" id="ARBA00022777"/>
    </source>
</evidence>
<dbReference type="SUPFAM" id="SSF52172">
    <property type="entry name" value="CheY-like"/>
    <property type="match status" value="1"/>
</dbReference>
<feature type="domain" description="PAS" evidence="25">
    <location>
        <begin position="368"/>
        <end position="414"/>
    </location>
</feature>
<feature type="domain" description="Response regulatory" evidence="24">
    <location>
        <begin position="748"/>
        <end position="864"/>
    </location>
</feature>
<keyword evidence="7 22" id="KW-0812">Transmembrane</keyword>
<dbReference type="InterPro" id="IPR013656">
    <property type="entry name" value="PAS_4"/>
</dbReference>
<evidence type="ECO:0000256" key="5">
    <source>
        <dbReference type="ARBA" id="ARBA00022553"/>
    </source>
</evidence>
<evidence type="ECO:0000256" key="4">
    <source>
        <dbReference type="ARBA" id="ARBA00022475"/>
    </source>
</evidence>
<evidence type="ECO:0000259" key="24">
    <source>
        <dbReference type="PROSITE" id="PS50110"/>
    </source>
</evidence>
<evidence type="ECO:0000256" key="1">
    <source>
        <dbReference type="ARBA" id="ARBA00000085"/>
    </source>
</evidence>
<evidence type="ECO:0000256" key="7">
    <source>
        <dbReference type="ARBA" id="ARBA00022692"/>
    </source>
</evidence>
<dbReference type="InterPro" id="IPR042240">
    <property type="entry name" value="CHASE_sf"/>
</dbReference>
<evidence type="ECO:0000256" key="18">
    <source>
        <dbReference type="ARBA" id="ARBA00068150"/>
    </source>
</evidence>
<keyword evidence="4" id="KW-1003">Cell membrane</keyword>
<dbReference type="InterPro" id="IPR003661">
    <property type="entry name" value="HisK_dim/P_dom"/>
</dbReference>
<feature type="transmembrane region" description="Helical" evidence="22">
    <location>
        <begin position="16"/>
        <end position="38"/>
    </location>
</feature>
<dbReference type="Pfam" id="PF01627">
    <property type="entry name" value="Hpt"/>
    <property type="match status" value="1"/>
</dbReference>
<dbReference type="SMART" id="SM00387">
    <property type="entry name" value="HATPase_c"/>
    <property type="match status" value="1"/>
</dbReference>
<dbReference type="PANTHER" id="PTHR45339">
    <property type="entry name" value="HYBRID SIGNAL TRANSDUCTION HISTIDINE KINASE J"/>
    <property type="match status" value="1"/>
</dbReference>
<dbReference type="InterPro" id="IPR008207">
    <property type="entry name" value="Sig_transdc_His_kin_Hpt_dom"/>
</dbReference>
<dbReference type="PROSITE" id="PS50839">
    <property type="entry name" value="CHASE"/>
    <property type="match status" value="1"/>
</dbReference>
<feature type="modified residue" description="4-aspartylphosphate" evidence="21">
    <location>
        <position position="797"/>
    </location>
</feature>
<evidence type="ECO:0000256" key="14">
    <source>
        <dbReference type="ARBA" id="ARBA00023026"/>
    </source>
</evidence>
<keyword evidence="5 21" id="KW-0597">Phosphoprotein</keyword>
<dbReference type="Pfam" id="PF08448">
    <property type="entry name" value="PAS_4"/>
    <property type="match status" value="1"/>
</dbReference>
<evidence type="ECO:0000313" key="29">
    <source>
        <dbReference type="EMBL" id="TWI49977.1"/>
    </source>
</evidence>
<keyword evidence="9" id="KW-0547">Nucleotide-binding</keyword>
<dbReference type="InterPro" id="IPR035965">
    <property type="entry name" value="PAS-like_dom_sf"/>
</dbReference>
<dbReference type="CDD" id="cd17546">
    <property type="entry name" value="REC_hyHK_CKI1_RcsC-like"/>
    <property type="match status" value="1"/>
</dbReference>
<dbReference type="GO" id="GO:0005524">
    <property type="term" value="F:ATP binding"/>
    <property type="evidence" value="ECO:0007669"/>
    <property type="project" value="UniProtKB-KW"/>
</dbReference>
<keyword evidence="31" id="KW-1185">Reference proteome</keyword>
<evidence type="ECO:0000313" key="31">
    <source>
        <dbReference type="Proteomes" id="UP000437862"/>
    </source>
</evidence>
<dbReference type="InterPro" id="IPR000014">
    <property type="entry name" value="PAS"/>
</dbReference>
<dbReference type="InterPro" id="IPR005467">
    <property type="entry name" value="His_kinase_dom"/>
</dbReference>
<dbReference type="SMART" id="SM00073">
    <property type="entry name" value="HPT"/>
    <property type="match status" value="1"/>
</dbReference>
<comment type="catalytic activity">
    <reaction evidence="1">
        <text>ATP + protein L-histidine = ADP + protein N-phospho-L-histidine.</text>
        <dbReference type="EC" id="2.7.13.3"/>
    </reaction>
</comment>
<evidence type="ECO:0000256" key="17">
    <source>
        <dbReference type="ARBA" id="ARBA00064003"/>
    </source>
</evidence>
<evidence type="ECO:0000259" key="23">
    <source>
        <dbReference type="PROSITE" id="PS50109"/>
    </source>
</evidence>
<keyword evidence="10" id="KW-0418">Kinase</keyword>
<dbReference type="EMBL" id="CP046904">
    <property type="protein sequence ID" value="QGZ38473.1"/>
    <property type="molecule type" value="Genomic_DNA"/>
</dbReference>
<dbReference type="Pfam" id="PF03924">
    <property type="entry name" value="CHASE"/>
    <property type="match status" value="1"/>
</dbReference>
<keyword evidence="11" id="KW-0067">ATP-binding</keyword>
<dbReference type="GO" id="GO:0005886">
    <property type="term" value="C:plasma membrane"/>
    <property type="evidence" value="ECO:0007669"/>
    <property type="project" value="UniProtKB-SubCell"/>
</dbReference>
<evidence type="ECO:0000259" key="27">
    <source>
        <dbReference type="PROSITE" id="PS50894"/>
    </source>
</evidence>
<dbReference type="OrthoDB" id="5290456at2"/>
<dbReference type="SUPFAM" id="SSF47226">
    <property type="entry name" value="Histidine-containing phosphotransfer domain, HPT domain"/>
    <property type="match status" value="1"/>
</dbReference>
<dbReference type="SUPFAM" id="SSF47384">
    <property type="entry name" value="Homodimeric domain of signal transducing histidine kinase"/>
    <property type="match status" value="1"/>
</dbReference>
<dbReference type="SUPFAM" id="SSF55874">
    <property type="entry name" value="ATPase domain of HSP90 chaperone/DNA topoisomerase II/histidine kinase"/>
    <property type="match status" value="1"/>
</dbReference>
<feature type="transmembrane region" description="Helical" evidence="22">
    <location>
        <begin position="338"/>
        <end position="360"/>
    </location>
</feature>
<dbReference type="CDD" id="cd00088">
    <property type="entry name" value="HPT"/>
    <property type="match status" value="1"/>
</dbReference>
<comment type="subcellular location">
    <subcellularLocation>
        <location evidence="2">Cell membrane</location>
        <topology evidence="2">Multi-pass membrane protein</topology>
    </subcellularLocation>
</comment>
<dbReference type="Proteomes" id="UP000315112">
    <property type="component" value="Unassembled WGS sequence"/>
</dbReference>
<evidence type="ECO:0000256" key="20">
    <source>
        <dbReference type="PROSITE-ProRule" id="PRU00110"/>
    </source>
</evidence>
<sequence>MRDSGEFKTSSAATRILQWGVGLALAAAVGLTFYAAAAKSVEDNARLRFDNATRATQYSIAASVKAYSDVLRSLVALFSTSDDLSRLQFSQYVASLDMTRHFPAIESINFAPEVRADQRDAFVAAVRADRSLDPAGYPRFDIRPPGRRARYAPLTWMEPRGGPQERMGVDITANPAIAQAMDLSRDTGKISASGQPVKVQGPVPHIGLGMRLPVYRRGMPVGDVASRRAAYLGSVGIGFSVSALVQGAIDEVADRKVKLILYADANTDPDKRRLAIEADDRLLYNDNGSLEAPPRLTGNLDDYFVAVLPIDFNGALWKAQFNTRKTDMITGLDRQLPWVALLTGFAGTMLIYSYVFMLTSQRRNAQEQRRLLDSVLDNVDAHVYMKDGERRYIYVNARMAQAMGQPPEAIVGRTDREVMPAREAAKAWLEDRQVLADGIRRASEGQFVDAGGNTRHLWTVKAAVELERGPAVIALSTDVTELHQLKEAAQAASRAKSEFLSNMSHEIRTPMNSVIGMAHLALKGATDPKQRDYLQKIYHSGQHLLGIINHILDFSKIEAGRLDLEVLDFALDALLGNVANQLGEQASRRGLELVFETWPGLPAQLRGDPLRLEQVLLNFTSNAIKFSENGRVWVRARPVEERDTWVMVRFEVQDQGIGMTPAQVAGLFQSFHQADTSTTRKYGGTGLGLVISKQLAELMGGTVGVESTPGVGSTFWFTARLEKGVDLALPAPAAALEDETLAPIRGAAILLVEDNVFSQQVGQELLEDAGATVVIANNGQEALDLLQKGHFDCVLMDVQMPVMDGYEATRRIRAHPRLSGTLVIAMTANAGNEDQARCLAAGMDEFVTKPIAPNLLFSVLSKWLSQRAAADRVPRVRSTVAQQQVAVAAPQPVPVPRSGADGGADAGADADADEGALFDLSALGLTFGNKPDKMRKYAVMFVGSARSGLEEIDAALAAGDLQRLSELGHRIKSSARAVGAQSFADLCLALERLKPEDGIGAAERIVARMRPLLERLARFVDEELEERLPQAPH</sequence>
<dbReference type="AlphaFoldDB" id="A0A562PZY8"/>
<dbReference type="Gene3D" id="1.20.120.160">
    <property type="entry name" value="HPT domain"/>
    <property type="match status" value="1"/>
</dbReference>
<evidence type="ECO:0000256" key="6">
    <source>
        <dbReference type="ARBA" id="ARBA00022679"/>
    </source>
</evidence>
<reference evidence="29" key="2">
    <citation type="submission" date="2019-07" db="EMBL/GenBank/DDBJ databases">
        <authorList>
            <person name="Whitman W."/>
            <person name="Huntemann M."/>
            <person name="Clum A."/>
            <person name="Pillay M."/>
            <person name="Palaniappan K."/>
            <person name="Varghese N."/>
            <person name="Mikhailova N."/>
            <person name="Stamatis D."/>
            <person name="Reddy T."/>
            <person name="Daum C."/>
            <person name="Shapiro N."/>
            <person name="Ivanova N."/>
            <person name="Kyrpides N."/>
            <person name="Woyke T."/>
        </authorList>
    </citation>
    <scope>NUCLEOTIDE SEQUENCE</scope>
    <source>
        <strain evidence="29">CGMCC 1.10685</strain>
    </source>
</reference>
<dbReference type="RefSeq" id="WP_145873622.1">
    <property type="nucleotide sequence ID" value="NZ_CP046904.1"/>
</dbReference>
<evidence type="ECO:0000256" key="15">
    <source>
        <dbReference type="ARBA" id="ARBA00023136"/>
    </source>
</evidence>
<evidence type="ECO:0000256" key="22">
    <source>
        <dbReference type="SAM" id="Phobius"/>
    </source>
</evidence>
<dbReference type="Gene3D" id="1.10.287.130">
    <property type="match status" value="1"/>
</dbReference>
<evidence type="ECO:0000256" key="2">
    <source>
        <dbReference type="ARBA" id="ARBA00004651"/>
    </source>
</evidence>
<keyword evidence="14" id="KW-0843">Virulence</keyword>
<feature type="domain" description="HPt" evidence="27">
    <location>
        <begin position="930"/>
        <end position="1023"/>
    </location>
</feature>
<dbReference type="EMBL" id="VLKW01000002">
    <property type="protein sequence ID" value="TWI49977.1"/>
    <property type="molecule type" value="Genomic_DNA"/>
</dbReference>
<dbReference type="PRINTS" id="PR00344">
    <property type="entry name" value="BCTRLSENSOR"/>
</dbReference>
<evidence type="ECO:0000256" key="11">
    <source>
        <dbReference type="ARBA" id="ARBA00022840"/>
    </source>
</evidence>
<dbReference type="PROSITE" id="PS50109">
    <property type="entry name" value="HIS_KIN"/>
    <property type="match status" value="1"/>
</dbReference>
<dbReference type="InterPro" id="IPR036097">
    <property type="entry name" value="HisK_dim/P_sf"/>
</dbReference>
<evidence type="ECO:0000256" key="8">
    <source>
        <dbReference type="ARBA" id="ARBA00022729"/>
    </source>
</evidence>
<dbReference type="InterPro" id="IPR036641">
    <property type="entry name" value="HPT_dom_sf"/>
</dbReference>
<feature type="modified residue" description="Phosphohistidine" evidence="20">
    <location>
        <position position="969"/>
    </location>
</feature>
<evidence type="ECO:0000259" key="25">
    <source>
        <dbReference type="PROSITE" id="PS50112"/>
    </source>
</evidence>
<protein>
    <recommendedName>
        <fullName evidence="18">Sensory/regulatory protein RpfC</fullName>
        <ecNumber evidence="3">2.7.13.3</ecNumber>
    </recommendedName>
    <alternativeName>
        <fullName evidence="19">Virulence sensor protein BvgS</fullName>
    </alternativeName>
</protein>
<dbReference type="InterPro" id="IPR004358">
    <property type="entry name" value="Sig_transdc_His_kin-like_C"/>
</dbReference>
<dbReference type="PANTHER" id="PTHR45339:SF1">
    <property type="entry name" value="HYBRID SIGNAL TRANSDUCTION HISTIDINE KINASE J"/>
    <property type="match status" value="1"/>
</dbReference>
<comment type="function">
    <text evidence="16">Member of the two-component regulatory system BvgS/BvgA. Phosphorylates BvgA via a four-step phosphorelay in response to environmental signals.</text>
</comment>
<gene>
    <name evidence="28" type="ORF">GO485_04995</name>
    <name evidence="29" type="ORF">IP92_01201</name>
</gene>
<dbReference type="Gene3D" id="3.30.450.20">
    <property type="entry name" value="PAS domain"/>
    <property type="match status" value="1"/>
</dbReference>
<dbReference type="SMART" id="SM01079">
    <property type="entry name" value="CHASE"/>
    <property type="match status" value="1"/>
</dbReference>
<reference evidence="28 31" key="3">
    <citation type="submission" date="2019-12" db="EMBL/GenBank/DDBJ databases">
        <title>Draft Genome Sequences of Six Type Strains of the Genus Massilia.</title>
        <authorList>
            <person name="Miess H."/>
            <person name="Frediansyah A."/>
            <person name="Goeker M."/>
            <person name="Gross H."/>
        </authorList>
    </citation>
    <scope>NUCLEOTIDE SEQUENCE [LARGE SCALE GENOMIC DNA]</scope>
    <source>
        <strain evidence="28 31">DSM 26639</strain>
    </source>
</reference>
<keyword evidence="8" id="KW-0732">Signal</keyword>
<dbReference type="Pfam" id="PF02518">
    <property type="entry name" value="HATPase_c"/>
    <property type="match status" value="1"/>
</dbReference>
<dbReference type="GO" id="GO:0000155">
    <property type="term" value="F:phosphorelay sensor kinase activity"/>
    <property type="evidence" value="ECO:0007669"/>
    <property type="project" value="InterPro"/>
</dbReference>
<dbReference type="Gene3D" id="3.40.50.2300">
    <property type="match status" value="1"/>
</dbReference>
<keyword evidence="6" id="KW-0808">Transferase</keyword>
<proteinExistence type="predicted"/>
<evidence type="ECO:0000259" key="26">
    <source>
        <dbReference type="PROSITE" id="PS50839"/>
    </source>
</evidence>
<dbReference type="PROSITE" id="PS50112">
    <property type="entry name" value="PAS"/>
    <property type="match status" value="1"/>
</dbReference>
<dbReference type="FunFam" id="1.10.287.130:FF:000002">
    <property type="entry name" value="Two-component osmosensing histidine kinase"/>
    <property type="match status" value="1"/>
</dbReference>
<dbReference type="Proteomes" id="UP000437862">
    <property type="component" value="Chromosome"/>
</dbReference>
<dbReference type="SMART" id="SM00448">
    <property type="entry name" value="REC"/>
    <property type="match status" value="1"/>
</dbReference>
<dbReference type="CDD" id="cd16922">
    <property type="entry name" value="HATPase_EvgS-ArcB-TorS-like"/>
    <property type="match status" value="1"/>
</dbReference>
<evidence type="ECO:0000256" key="19">
    <source>
        <dbReference type="ARBA" id="ARBA00070152"/>
    </source>
</evidence>
<feature type="domain" description="Histidine kinase" evidence="23">
    <location>
        <begin position="502"/>
        <end position="723"/>
    </location>
</feature>
<dbReference type="Pfam" id="PF00512">
    <property type="entry name" value="HisKA"/>
    <property type="match status" value="1"/>
</dbReference>
<evidence type="ECO:0000256" key="21">
    <source>
        <dbReference type="PROSITE-ProRule" id="PRU00169"/>
    </source>
</evidence>
<dbReference type="InterPro" id="IPR003594">
    <property type="entry name" value="HATPase_dom"/>
</dbReference>
<evidence type="ECO:0000256" key="12">
    <source>
        <dbReference type="ARBA" id="ARBA00022989"/>
    </source>
</evidence>
<accession>A0A562PZY8</accession>
<dbReference type="InterPro" id="IPR001789">
    <property type="entry name" value="Sig_transdc_resp-reg_receiver"/>
</dbReference>
<evidence type="ECO:0000256" key="13">
    <source>
        <dbReference type="ARBA" id="ARBA00023012"/>
    </source>
</evidence>
<dbReference type="SMART" id="SM00388">
    <property type="entry name" value="HisKA"/>
    <property type="match status" value="1"/>
</dbReference>
<dbReference type="InterPro" id="IPR006189">
    <property type="entry name" value="CHASE_dom"/>
</dbReference>
<dbReference type="InterPro" id="IPR011006">
    <property type="entry name" value="CheY-like_superfamily"/>
</dbReference>
<evidence type="ECO:0000256" key="16">
    <source>
        <dbReference type="ARBA" id="ARBA00058004"/>
    </source>
</evidence>
<dbReference type="PROSITE" id="PS50894">
    <property type="entry name" value="HPT"/>
    <property type="match status" value="1"/>
</dbReference>